<evidence type="ECO:0000313" key="1">
    <source>
        <dbReference type="EMBL" id="GAX53341.1"/>
    </source>
</evidence>
<dbReference type="Proteomes" id="UP000217446">
    <property type="component" value="Unassembled WGS sequence"/>
</dbReference>
<reference evidence="2" key="1">
    <citation type="submission" date="2017-05" db="EMBL/GenBank/DDBJ databases">
        <title>Streptomyces olivochromogenes NBRC 3561 whole genome shotgun sequence.</title>
        <authorList>
            <person name="Dohra H."/>
            <person name="Kodani S."/>
        </authorList>
    </citation>
    <scope>NUCLEOTIDE SEQUENCE [LARGE SCALE GENOMIC DNA]</scope>
    <source>
        <strain evidence="2">NBRC 3561</strain>
    </source>
</reference>
<protein>
    <submittedName>
        <fullName evidence="1">MerR family transcriptional regulator</fullName>
    </submittedName>
</protein>
<comment type="caution">
    <text evidence="1">The sequence shown here is derived from an EMBL/GenBank/DDBJ whole genome shotgun (WGS) entry which is preliminary data.</text>
</comment>
<dbReference type="AlphaFoldDB" id="A0A250VGP7"/>
<sequence length="81" mass="8762">MGREAGAGIGVRVEPARRLAYARITKAQVAHPQIIAAFEAVEAWIGERGLSYDGPCREVYFADWDAAGPEDAVCDVAFPVR</sequence>
<dbReference type="SUPFAM" id="SSF55136">
    <property type="entry name" value="Probable bacterial effector-binding domain"/>
    <property type="match status" value="1"/>
</dbReference>
<accession>A0A250VGP7</accession>
<dbReference type="EMBL" id="BDQI01000010">
    <property type="protein sequence ID" value="GAX53341.1"/>
    <property type="molecule type" value="Genomic_DNA"/>
</dbReference>
<name>A0A250VGP7_STROL</name>
<proteinExistence type="predicted"/>
<evidence type="ECO:0000313" key="2">
    <source>
        <dbReference type="Proteomes" id="UP000217446"/>
    </source>
</evidence>
<organism evidence="1 2">
    <name type="scientific">Streptomyces olivochromogenes</name>
    <dbReference type="NCBI Taxonomy" id="1963"/>
    <lineage>
        <taxon>Bacteria</taxon>
        <taxon>Bacillati</taxon>
        <taxon>Actinomycetota</taxon>
        <taxon>Actinomycetes</taxon>
        <taxon>Kitasatosporales</taxon>
        <taxon>Streptomycetaceae</taxon>
        <taxon>Streptomyces</taxon>
    </lineage>
</organism>
<keyword evidence="2" id="KW-1185">Reference proteome</keyword>
<dbReference type="InterPro" id="IPR011256">
    <property type="entry name" value="Reg_factor_effector_dom_sf"/>
</dbReference>
<dbReference type="Gene3D" id="3.20.80.10">
    <property type="entry name" value="Regulatory factor, effector binding domain"/>
    <property type="match status" value="1"/>
</dbReference>
<gene>
    <name evidence="1" type="ORF">SO3561_04869</name>
</gene>